<dbReference type="InterPro" id="IPR011009">
    <property type="entry name" value="Kinase-like_dom_sf"/>
</dbReference>
<dbReference type="InterPro" id="IPR008271">
    <property type="entry name" value="Ser/Thr_kinase_AS"/>
</dbReference>
<evidence type="ECO:0000256" key="1">
    <source>
        <dbReference type="SAM" id="MobiDB-lite"/>
    </source>
</evidence>
<dbReference type="InterPro" id="IPR016035">
    <property type="entry name" value="Acyl_Trfase/lysoPLipase"/>
</dbReference>
<feature type="region of interest" description="Disordered" evidence="1">
    <location>
        <begin position="1606"/>
        <end position="1648"/>
    </location>
</feature>
<proteinExistence type="predicted"/>
<feature type="compositionally biased region" description="Acidic residues" evidence="1">
    <location>
        <begin position="420"/>
        <end position="451"/>
    </location>
</feature>
<dbReference type="Gene3D" id="3.40.1090.10">
    <property type="entry name" value="Cytosolic phospholipase A2 catalytic domain"/>
    <property type="match status" value="1"/>
</dbReference>
<dbReference type="GO" id="GO:0005524">
    <property type="term" value="F:ATP binding"/>
    <property type="evidence" value="ECO:0007669"/>
    <property type="project" value="InterPro"/>
</dbReference>
<dbReference type="SUPFAM" id="SSF52151">
    <property type="entry name" value="FabD/lysophospholipase-like"/>
    <property type="match status" value="1"/>
</dbReference>
<feature type="domain" description="Protein kinase" evidence="2">
    <location>
        <begin position="944"/>
        <end position="1222"/>
    </location>
</feature>
<feature type="compositionally biased region" description="Gly residues" evidence="1">
    <location>
        <begin position="466"/>
        <end position="475"/>
    </location>
</feature>
<organism evidence="3 4">
    <name type="scientific">Pleomassaria siparia CBS 279.74</name>
    <dbReference type="NCBI Taxonomy" id="1314801"/>
    <lineage>
        <taxon>Eukaryota</taxon>
        <taxon>Fungi</taxon>
        <taxon>Dikarya</taxon>
        <taxon>Ascomycota</taxon>
        <taxon>Pezizomycotina</taxon>
        <taxon>Dothideomycetes</taxon>
        <taxon>Pleosporomycetidae</taxon>
        <taxon>Pleosporales</taxon>
        <taxon>Pleomassariaceae</taxon>
        <taxon>Pleomassaria</taxon>
    </lineage>
</organism>
<dbReference type="CDD" id="cd00180">
    <property type="entry name" value="PKc"/>
    <property type="match status" value="1"/>
</dbReference>
<feature type="region of interest" description="Disordered" evidence="1">
    <location>
        <begin position="500"/>
        <end position="619"/>
    </location>
</feature>
<dbReference type="PROSITE" id="PS00028">
    <property type="entry name" value="ZINC_FINGER_C2H2_1"/>
    <property type="match status" value="1"/>
</dbReference>
<dbReference type="EMBL" id="MU005765">
    <property type="protein sequence ID" value="KAF2713602.1"/>
    <property type="molecule type" value="Genomic_DNA"/>
</dbReference>
<name>A0A6G1KM91_9PLEO</name>
<feature type="region of interest" description="Disordered" evidence="1">
    <location>
        <begin position="1516"/>
        <end position="1550"/>
    </location>
</feature>
<feature type="compositionally biased region" description="Polar residues" evidence="1">
    <location>
        <begin position="812"/>
        <end position="830"/>
    </location>
</feature>
<dbReference type="Pfam" id="PF06985">
    <property type="entry name" value="HET"/>
    <property type="match status" value="1"/>
</dbReference>
<dbReference type="Gene3D" id="3.30.200.20">
    <property type="entry name" value="Phosphorylase Kinase, domain 1"/>
    <property type="match status" value="1"/>
</dbReference>
<dbReference type="Proteomes" id="UP000799428">
    <property type="component" value="Unassembled WGS sequence"/>
</dbReference>
<feature type="compositionally biased region" description="Low complexity" evidence="1">
    <location>
        <begin position="553"/>
        <end position="565"/>
    </location>
</feature>
<dbReference type="GO" id="GO:0004672">
    <property type="term" value="F:protein kinase activity"/>
    <property type="evidence" value="ECO:0007669"/>
    <property type="project" value="InterPro"/>
</dbReference>
<dbReference type="InterPro" id="IPR010730">
    <property type="entry name" value="HET"/>
</dbReference>
<evidence type="ECO:0000313" key="3">
    <source>
        <dbReference type="EMBL" id="KAF2713602.1"/>
    </source>
</evidence>
<reference evidence="3" key="1">
    <citation type="journal article" date="2020" name="Stud. Mycol.">
        <title>101 Dothideomycetes genomes: a test case for predicting lifestyles and emergence of pathogens.</title>
        <authorList>
            <person name="Haridas S."/>
            <person name="Albert R."/>
            <person name="Binder M."/>
            <person name="Bloem J."/>
            <person name="Labutti K."/>
            <person name="Salamov A."/>
            <person name="Andreopoulos B."/>
            <person name="Baker S."/>
            <person name="Barry K."/>
            <person name="Bills G."/>
            <person name="Bluhm B."/>
            <person name="Cannon C."/>
            <person name="Castanera R."/>
            <person name="Culley D."/>
            <person name="Daum C."/>
            <person name="Ezra D."/>
            <person name="Gonzalez J."/>
            <person name="Henrissat B."/>
            <person name="Kuo A."/>
            <person name="Liang C."/>
            <person name="Lipzen A."/>
            <person name="Lutzoni F."/>
            <person name="Magnuson J."/>
            <person name="Mondo S."/>
            <person name="Nolan M."/>
            <person name="Ohm R."/>
            <person name="Pangilinan J."/>
            <person name="Park H.-J."/>
            <person name="Ramirez L."/>
            <person name="Alfaro M."/>
            <person name="Sun H."/>
            <person name="Tritt A."/>
            <person name="Yoshinaga Y."/>
            <person name="Zwiers L.-H."/>
            <person name="Turgeon B."/>
            <person name="Goodwin S."/>
            <person name="Spatafora J."/>
            <person name="Crous P."/>
            <person name="Grigoriev I."/>
        </authorList>
    </citation>
    <scope>NUCLEOTIDE SEQUENCE</scope>
    <source>
        <strain evidence="3">CBS 279.74</strain>
    </source>
</reference>
<feature type="compositionally biased region" description="Basic and acidic residues" evidence="1">
    <location>
        <begin position="452"/>
        <end position="465"/>
    </location>
</feature>
<dbReference type="SMART" id="SM00220">
    <property type="entry name" value="S_TKc"/>
    <property type="match status" value="1"/>
</dbReference>
<dbReference type="Pfam" id="PF00069">
    <property type="entry name" value="Pkinase"/>
    <property type="match status" value="1"/>
</dbReference>
<feature type="compositionally biased region" description="Low complexity" evidence="1">
    <location>
        <begin position="593"/>
        <end position="610"/>
    </location>
</feature>
<gene>
    <name evidence="3" type="ORF">K504DRAFT_462115</name>
</gene>
<keyword evidence="4" id="KW-1185">Reference proteome</keyword>
<dbReference type="OrthoDB" id="4062651at2759"/>
<dbReference type="PROSITE" id="PS50011">
    <property type="entry name" value="PROTEIN_KINASE_DOM"/>
    <property type="match status" value="1"/>
</dbReference>
<feature type="compositionally biased region" description="Low complexity" evidence="1">
    <location>
        <begin position="529"/>
        <end position="540"/>
    </location>
</feature>
<evidence type="ECO:0000313" key="4">
    <source>
        <dbReference type="Proteomes" id="UP000799428"/>
    </source>
</evidence>
<feature type="compositionally biased region" description="Low complexity" evidence="1">
    <location>
        <begin position="1520"/>
        <end position="1541"/>
    </location>
</feature>
<feature type="region of interest" description="Disordered" evidence="1">
    <location>
        <begin position="792"/>
        <end position="830"/>
    </location>
</feature>
<feature type="compositionally biased region" description="Basic and acidic residues" evidence="1">
    <location>
        <begin position="1606"/>
        <end position="1615"/>
    </location>
</feature>
<protein>
    <recommendedName>
        <fullName evidence="2">Protein kinase domain-containing protein</fullName>
    </recommendedName>
</protein>
<accession>A0A6G1KM91</accession>
<dbReference type="Gene3D" id="1.10.510.10">
    <property type="entry name" value="Transferase(Phosphotransferase) domain 1"/>
    <property type="match status" value="1"/>
</dbReference>
<dbReference type="PROSITE" id="PS00108">
    <property type="entry name" value="PROTEIN_KINASE_ST"/>
    <property type="match status" value="1"/>
</dbReference>
<dbReference type="PANTHER" id="PTHR33112:SF16">
    <property type="entry name" value="HETEROKARYON INCOMPATIBILITY DOMAIN-CONTAINING PROTEIN"/>
    <property type="match status" value="1"/>
</dbReference>
<dbReference type="SUPFAM" id="SSF56112">
    <property type="entry name" value="Protein kinase-like (PK-like)"/>
    <property type="match status" value="1"/>
</dbReference>
<feature type="region of interest" description="Disordered" evidence="1">
    <location>
        <begin position="420"/>
        <end position="484"/>
    </location>
</feature>
<dbReference type="PANTHER" id="PTHR33112">
    <property type="entry name" value="DOMAIN PROTEIN, PUTATIVE-RELATED"/>
    <property type="match status" value="1"/>
</dbReference>
<evidence type="ECO:0000259" key="2">
    <source>
        <dbReference type="PROSITE" id="PS50011"/>
    </source>
</evidence>
<dbReference type="InterPro" id="IPR013087">
    <property type="entry name" value="Znf_C2H2_type"/>
</dbReference>
<dbReference type="InterPro" id="IPR000719">
    <property type="entry name" value="Prot_kinase_dom"/>
</dbReference>
<feature type="region of interest" description="Disordered" evidence="1">
    <location>
        <begin position="270"/>
        <end position="302"/>
    </location>
</feature>
<sequence length="1648" mass="180311">MEDAGFDFNTMDFSNMGGFVTGFEGAGHQLADESAFLKTVEGNTSTGYFFGGDEGIDTTTTSFDSVFAVPHQTDYAMQQNLNLDNTLGGSSAWNTHTALSLSPATRLDDFTAPAASFDSLCQPQLNISHKRPLQLDAQDFPQLKRHEGIVDYANFSPFLASGSVTGSSWTMDPITTPSSTCDVGLTEEAADVCATWFSKYAVLPSDRHIESLSQLTGESPNAIRHWFGQMLKQGMVGHDSAYKSQTSLSQPDVSTDVSFQTSATDVACVHDTQTSNSPPAAPQGGRKGCKPTSNPDLLSRDPNKVYQCTRKCGKRYGRKCDWKRNEEEGYPSKSWKCSLCIDQGLTKVKPCFRKYHFSQHFRNIHPGLSSADYEADSVVHSDTTFPRKCGFCNHRFSSRQDRIDHIADHFKKGKCMLDWTDDEDENADSDNMDDDDDDRPDSDSFDGPSDDQQDKDTRGRPDAKHNGGGSNGPGGPRVPSGFGQFQLDQFKDSASGEQFTGLEQEEGSWDERNHAPLNDGLVQDGTEPQHQCSLQQQCSSQEKHSIQEQGRTQSESSIYKQSSSQKHSRHNKATGDDTDAMARDDVSIILTDSKLQTQTPTSKSKSTPTSRGRSQQSTEDVLVMKINGQIDQEVVGENTNPLVGHPRYATQDGGPVSIDSSLVLPVTDTALATEEIQSSGALGEGGSGSGIANSTPEIPRDRLRLLTLQGGGIRNSSLILLMEHLMGELQNEGQDSGGRARLRDFFDAIGSTSTGGLVATMLGRAGVQPAAIFNLVGDMSLASKEQLITTSRPSDFAAQPSPTPPPEPSISNRYHGSSSWATNSGMNPTMHSERALVDSETQQGQVLEEQTAKVWLADTEGLCGSRSSTLRSAESSLGRTIDNSLRPSLVQLPSLQGRQETNDAPGKTVTLNHGLPGVFSPNALNARLDSTGARSLARRQKPAFLSVKLLGTGGFSTVDEVVHRETNLRVSRKTLKNREHSAMEELRQEVNVLQKLRHPHIIRFLGAYSNGDKMSILLSPVAETTLAVWLDRCLIGKPPGLAETVVKMLGCLVSSVRYLHAQRPVVKHMDIKPQNILVVMGGNAEYPHVVLSDFGVSSSEEGPLTDRRTKALTRRYCAPEVPSGIARGQAADIWSLGCVFVEMAATAFGQDNSQWLQFRREFGGGEGKYYWQNMDELHERLAGFLDQASTRTETTVILAVTSMLNNEPTERPDAASLTMVFTPAPCCLGWTNQNASFPGPKEELDTVRMLVHENDIDCSGSGRHQFRSGAKHTLQLQSQSQPTIQARKWLDECSHHHEACRPTGDSASFLPTRLIDLIGTTQGNSASSFRIVNGTNVEHSANYVAVIPASSSTSGLTLCHGRLHQMQSHLTRDMLPGAINDAITAANSLGIRYMWVDSLCILQDSDEDKRRECAAMADVYRNAALTIVVHAAATTPFTGNTTTTTLDRAPLSSTSDDFVVDTRSWSLQERFLSRRFLHLAGEQMYWECNALKASETFPQGLPSLLWEKVHTKSPSPWFPPSMSSPSNCTRSLGTRPTGTTRLLRRTRRYDESRSPRFEAGRWRYDESRSPNHGKSTSMLGEFGSGHPCDFSFESKGGDEEGVVAMSERKAGREQVNRSGQRSGGGMDIECDDQDGHEDERRVHVATKV</sequence>
<feature type="region of interest" description="Disordered" evidence="1">
    <location>
        <begin position="677"/>
        <end position="696"/>
    </location>
</feature>